<keyword evidence="2" id="KW-1185">Reference proteome</keyword>
<evidence type="ECO:0000313" key="1">
    <source>
        <dbReference type="EMBL" id="RUP45240.1"/>
    </source>
</evidence>
<evidence type="ECO:0000313" key="2">
    <source>
        <dbReference type="Proteomes" id="UP000268093"/>
    </source>
</evidence>
<organism evidence="1 2">
    <name type="scientific">Jimgerdemannia flammicorona</name>
    <dbReference type="NCBI Taxonomy" id="994334"/>
    <lineage>
        <taxon>Eukaryota</taxon>
        <taxon>Fungi</taxon>
        <taxon>Fungi incertae sedis</taxon>
        <taxon>Mucoromycota</taxon>
        <taxon>Mucoromycotina</taxon>
        <taxon>Endogonomycetes</taxon>
        <taxon>Endogonales</taxon>
        <taxon>Endogonaceae</taxon>
        <taxon>Jimgerdemannia</taxon>
    </lineage>
</organism>
<gene>
    <name evidence="1" type="ORF">BC936DRAFT_148440</name>
</gene>
<sequence>MGNFVFDPFNEQPDAEDRVTRIFQAARFLRYESGPPPVDPSLPPGFKWIGDRGFKPEGNPAYPNPCDATEVLRLNNQHKQIRTVLQGNQMAPVHEQLKNGARVLDAGCVKQFLTLRDINTDYALTLGEVLKSAALQDVVFDHREIPIGWGPEEIAIPTAKTFENTLRCLKPQATIALGLGDKEFDEMVEEVLMEIVSQKCYWNVFYAYGRKP</sequence>
<comment type="caution">
    <text evidence="1">The sequence shown here is derived from an EMBL/GenBank/DDBJ whole genome shotgun (WGS) entry which is preliminary data.</text>
</comment>
<protein>
    <submittedName>
        <fullName evidence="1">Uncharacterized protein</fullName>
    </submittedName>
</protein>
<accession>A0A433D320</accession>
<name>A0A433D320_9FUNG</name>
<dbReference type="AlphaFoldDB" id="A0A433D320"/>
<dbReference type="OrthoDB" id="2013972at2759"/>
<proteinExistence type="predicted"/>
<reference evidence="1 2" key="1">
    <citation type="journal article" date="2018" name="New Phytol.">
        <title>Phylogenomics of Endogonaceae and evolution of mycorrhizas within Mucoromycota.</title>
        <authorList>
            <person name="Chang Y."/>
            <person name="Desiro A."/>
            <person name="Na H."/>
            <person name="Sandor L."/>
            <person name="Lipzen A."/>
            <person name="Clum A."/>
            <person name="Barry K."/>
            <person name="Grigoriev I.V."/>
            <person name="Martin F.M."/>
            <person name="Stajich J.E."/>
            <person name="Smith M.E."/>
            <person name="Bonito G."/>
            <person name="Spatafora J.W."/>
        </authorList>
    </citation>
    <scope>NUCLEOTIDE SEQUENCE [LARGE SCALE GENOMIC DNA]</scope>
    <source>
        <strain evidence="1 2">GMNB39</strain>
    </source>
</reference>
<dbReference type="Proteomes" id="UP000268093">
    <property type="component" value="Unassembled WGS sequence"/>
</dbReference>
<dbReference type="EMBL" id="RBNI01007584">
    <property type="protein sequence ID" value="RUP45240.1"/>
    <property type="molecule type" value="Genomic_DNA"/>
</dbReference>